<dbReference type="RefSeq" id="WP_101628185.1">
    <property type="nucleotide sequence ID" value="NZ_PKKJ01000005.1"/>
</dbReference>
<dbReference type="InterPro" id="IPR027417">
    <property type="entry name" value="P-loop_NTPase"/>
</dbReference>
<sequence length="195" mass="20328">MTIECVDTSVAGTVRGRDSSGVPGLVLVGVSGAGKTAVGHAIASLTGMHLVETDDLVECQSGKSVAQLIIGGTGDVEQVRAECALRALGSAGAIVTVGASQIENEAVARQLQRLNDQGVTIVELYADVSEVARREGLNKPRSVGLGAPRAMLRLMIANLHEKYSEIANVLVDTRGKTVDEVSRTVIEQCKIALIP</sequence>
<proteinExistence type="predicted"/>
<keyword evidence="1" id="KW-0808">Transferase</keyword>
<keyword evidence="1" id="KW-0418">Kinase</keyword>
<name>A0A2I1I4Z1_9ACTO</name>
<dbReference type="GO" id="GO:0016301">
    <property type="term" value="F:kinase activity"/>
    <property type="evidence" value="ECO:0007669"/>
    <property type="project" value="UniProtKB-KW"/>
</dbReference>
<dbReference type="AlphaFoldDB" id="A0A2I1I4Z1"/>
<evidence type="ECO:0000313" key="1">
    <source>
        <dbReference type="EMBL" id="PKY66206.1"/>
    </source>
</evidence>
<dbReference type="EMBL" id="PKKJ01000005">
    <property type="protein sequence ID" value="PKY66206.1"/>
    <property type="molecule type" value="Genomic_DNA"/>
</dbReference>
<gene>
    <name evidence="1" type="ORF">CYJ25_05480</name>
</gene>
<organism evidence="1 2">
    <name type="scientific">Schaalia turicensis</name>
    <dbReference type="NCBI Taxonomy" id="131111"/>
    <lineage>
        <taxon>Bacteria</taxon>
        <taxon>Bacillati</taxon>
        <taxon>Actinomycetota</taxon>
        <taxon>Actinomycetes</taxon>
        <taxon>Actinomycetales</taxon>
        <taxon>Actinomycetaceae</taxon>
        <taxon>Schaalia</taxon>
    </lineage>
</organism>
<accession>A0A2I1I4Z1</accession>
<comment type="caution">
    <text evidence="1">The sequence shown here is derived from an EMBL/GenBank/DDBJ whole genome shotgun (WGS) entry which is preliminary data.</text>
</comment>
<dbReference type="SUPFAM" id="SSF52540">
    <property type="entry name" value="P-loop containing nucleoside triphosphate hydrolases"/>
    <property type="match status" value="1"/>
</dbReference>
<reference evidence="1 2" key="1">
    <citation type="submission" date="2017-12" db="EMBL/GenBank/DDBJ databases">
        <title>Phylogenetic diversity of female urinary microbiome.</title>
        <authorList>
            <person name="Thomas-White K."/>
            <person name="Wolfe A.J."/>
        </authorList>
    </citation>
    <scope>NUCLEOTIDE SEQUENCE [LARGE SCALE GENOMIC DNA]</scope>
    <source>
        <strain evidence="1 2">UMB0250</strain>
    </source>
</reference>
<dbReference type="PRINTS" id="PR01100">
    <property type="entry name" value="SHIKIMTKNASE"/>
</dbReference>
<dbReference type="OrthoDB" id="3256983at2"/>
<dbReference type="Pfam" id="PF01202">
    <property type="entry name" value="SKI"/>
    <property type="match status" value="1"/>
</dbReference>
<dbReference type="InterPro" id="IPR031322">
    <property type="entry name" value="Shikimate/glucono_kinase"/>
</dbReference>
<dbReference type="Gene3D" id="3.40.50.300">
    <property type="entry name" value="P-loop containing nucleotide triphosphate hydrolases"/>
    <property type="match status" value="1"/>
</dbReference>
<evidence type="ECO:0000313" key="2">
    <source>
        <dbReference type="Proteomes" id="UP000234545"/>
    </source>
</evidence>
<dbReference type="Proteomes" id="UP000234545">
    <property type="component" value="Unassembled WGS sequence"/>
</dbReference>
<protein>
    <submittedName>
        <fullName evidence="1">Shikimate kinase</fullName>
    </submittedName>
</protein>